<dbReference type="PANTHER" id="PTHR43736">
    <property type="entry name" value="ADP-RIBOSE PYROPHOSPHATASE"/>
    <property type="match status" value="1"/>
</dbReference>
<evidence type="ECO:0000256" key="4">
    <source>
        <dbReference type="SAM" id="MobiDB-lite"/>
    </source>
</evidence>
<feature type="compositionally biased region" description="Polar residues" evidence="4">
    <location>
        <begin position="1"/>
        <end position="12"/>
    </location>
</feature>
<proteinExistence type="inferred from homology"/>
<dbReference type="GO" id="GO:0016787">
    <property type="term" value="F:hydrolase activity"/>
    <property type="evidence" value="ECO:0007669"/>
    <property type="project" value="UniProtKB-KW"/>
</dbReference>
<evidence type="ECO:0000256" key="2">
    <source>
        <dbReference type="ARBA" id="ARBA00022801"/>
    </source>
</evidence>
<accession>A0AAW9SQP7</accession>
<feature type="compositionally biased region" description="Basic residues" evidence="4">
    <location>
        <begin position="93"/>
        <end position="110"/>
    </location>
</feature>
<comment type="similarity">
    <text evidence="1 3">Belongs to the Nudix hydrolase family.</text>
</comment>
<dbReference type="AlphaFoldDB" id="A0AAW9SQP7"/>
<feature type="compositionally biased region" description="Low complexity" evidence="4">
    <location>
        <begin position="26"/>
        <end position="43"/>
    </location>
</feature>
<dbReference type="Pfam" id="PF00293">
    <property type="entry name" value="NUDIX"/>
    <property type="match status" value="1"/>
</dbReference>
<dbReference type="InterPro" id="IPR000086">
    <property type="entry name" value="NUDIX_hydrolase_dom"/>
</dbReference>
<dbReference type="PANTHER" id="PTHR43736:SF1">
    <property type="entry name" value="DIHYDRONEOPTERIN TRIPHOSPHATE DIPHOSPHATASE"/>
    <property type="match status" value="1"/>
</dbReference>
<evidence type="ECO:0000313" key="7">
    <source>
        <dbReference type="Proteomes" id="UP001223646"/>
    </source>
</evidence>
<dbReference type="Proteomes" id="UP001223646">
    <property type="component" value="Unassembled WGS sequence"/>
</dbReference>
<dbReference type="Gene3D" id="3.90.79.10">
    <property type="entry name" value="Nucleoside Triphosphate Pyrophosphohydrolase"/>
    <property type="match status" value="1"/>
</dbReference>
<dbReference type="InterPro" id="IPR020476">
    <property type="entry name" value="Nudix_hydrolase"/>
</dbReference>
<comment type="caution">
    <text evidence="6">The sequence shown here is derived from an EMBL/GenBank/DDBJ whole genome shotgun (WGS) entry which is preliminary data.</text>
</comment>
<dbReference type="PROSITE" id="PS00893">
    <property type="entry name" value="NUDIX_BOX"/>
    <property type="match status" value="1"/>
</dbReference>
<gene>
    <name evidence="6" type="ORF">QP460_001940</name>
</gene>
<dbReference type="EC" id="3.6.-.-" evidence="6"/>
<dbReference type="InterPro" id="IPR020084">
    <property type="entry name" value="NUDIX_hydrolase_CS"/>
</dbReference>
<reference evidence="6" key="2">
    <citation type="submission" date="2024-05" db="EMBL/GenBank/DDBJ databases">
        <authorList>
            <person name="Wolfe A."/>
        </authorList>
    </citation>
    <scope>NUCLEOTIDE SEQUENCE</scope>
    <source>
        <strain evidence="6">UMB1064</strain>
    </source>
</reference>
<evidence type="ECO:0000313" key="6">
    <source>
        <dbReference type="EMBL" id="MEO3716353.1"/>
    </source>
</evidence>
<dbReference type="SUPFAM" id="SSF55811">
    <property type="entry name" value="Nudix"/>
    <property type="match status" value="1"/>
</dbReference>
<dbReference type="EMBL" id="JASOOY020000006">
    <property type="protein sequence ID" value="MEO3716353.1"/>
    <property type="molecule type" value="Genomic_DNA"/>
</dbReference>
<evidence type="ECO:0000256" key="3">
    <source>
        <dbReference type="RuleBase" id="RU003476"/>
    </source>
</evidence>
<dbReference type="PROSITE" id="PS51462">
    <property type="entry name" value="NUDIX"/>
    <property type="match status" value="1"/>
</dbReference>
<dbReference type="PRINTS" id="PR00502">
    <property type="entry name" value="NUDIXFAMILY"/>
</dbReference>
<feature type="domain" description="Nudix hydrolase" evidence="5">
    <location>
        <begin position="122"/>
        <end position="267"/>
    </location>
</feature>
<protein>
    <submittedName>
        <fullName evidence="6">NUDIX hydrolase</fullName>
        <ecNumber evidence="6">3.6.-.-</ecNumber>
    </submittedName>
</protein>
<keyword evidence="2 3" id="KW-0378">Hydrolase</keyword>
<sequence length="285" mass="31432">MNNVVRNDNSAAKSRRRRRRPRRRGGASASTNTNSATTSGNSAKRSGSGANGPKSAKPNSGGAKKSSKSPKSARPSKQSNNRGGRKNGQDRNNRRRHAQTKRTNNRRAHSSRAQNAAPMQTSIETSAGGLVVSGLAEAVGDGGKVNLSRIYVALIGRHDRRGRLLWSMPKGHVEPGEAFDSTAEREVWEETGIRGEVIDELGVIDYWFVSDGTRIHKTVHHHLLRYVDGDLNDEDPEVTQVMWVPVDTLVERLAYADERKLARRAHNLLPDLSRAEKRAGRQTPR</sequence>
<reference evidence="6" key="1">
    <citation type="submission" date="2023-05" db="EMBL/GenBank/DDBJ databases">
        <authorList>
            <person name="Du J."/>
        </authorList>
    </citation>
    <scope>NUCLEOTIDE SEQUENCE</scope>
    <source>
        <strain evidence="6">UMB1064</strain>
    </source>
</reference>
<dbReference type="CDD" id="cd03673">
    <property type="entry name" value="NUDIX_Ap6A_hydrolase"/>
    <property type="match status" value="1"/>
</dbReference>
<name>A0AAW9SQP7_CORAY</name>
<feature type="compositionally biased region" description="Polar residues" evidence="4">
    <location>
        <begin position="111"/>
        <end position="121"/>
    </location>
</feature>
<evidence type="ECO:0000259" key="5">
    <source>
        <dbReference type="PROSITE" id="PS51462"/>
    </source>
</evidence>
<feature type="compositionally biased region" description="Basic residues" evidence="4">
    <location>
        <begin position="13"/>
        <end position="25"/>
    </location>
</feature>
<dbReference type="RefSeq" id="WP_180950691.1">
    <property type="nucleotide sequence ID" value="NZ_JASOOY020000006.1"/>
</dbReference>
<feature type="region of interest" description="Disordered" evidence="4">
    <location>
        <begin position="1"/>
        <end position="121"/>
    </location>
</feature>
<feature type="compositionally biased region" description="Low complexity" evidence="4">
    <location>
        <begin position="54"/>
        <end position="77"/>
    </location>
</feature>
<evidence type="ECO:0000256" key="1">
    <source>
        <dbReference type="ARBA" id="ARBA00005582"/>
    </source>
</evidence>
<organism evidence="6 7">
    <name type="scientific">Corynebacterium amycolatum</name>
    <dbReference type="NCBI Taxonomy" id="43765"/>
    <lineage>
        <taxon>Bacteria</taxon>
        <taxon>Bacillati</taxon>
        <taxon>Actinomycetota</taxon>
        <taxon>Actinomycetes</taxon>
        <taxon>Mycobacteriales</taxon>
        <taxon>Corynebacteriaceae</taxon>
        <taxon>Corynebacterium</taxon>
    </lineage>
</organism>
<dbReference type="InterPro" id="IPR015797">
    <property type="entry name" value="NUDIX_hydrolase-like_dom_sf"/>
</dbReference>